<dbReference type="EMBL" id="LHUR01000013">
    <property type="protein sequence ID" value="KOA20467.1"/>
    <property type="molecule type" value="Genomic_DNA"/>
</dbReference>
<protein>
    <submittedName>
        <fullName evidence="2">Thioredoxin</fullName>
    </submittedName>
</protein>
<dbReference type="CDD" id="cd02947">
    <property type="entry name" value="TRX_family"/>
    <property type="match status" value="1"/>
</dbReference>
<dbReference type="Proteomes" id="UP000037043">
    <property type="component" value="Unassembled WGS sequence"/>
</dbReference>
<accession>A0A0L6ZBY7</accession>
<sequence length="107" mass="12528">MERLKSIIEIDKFIQESKLAFLYISSNNCNVCEALMPKIQEVLEKYPKIIKKKIVIDDIQEVSGHLSIFTIPAIIFYIEGKEIFRRARFISVGEVEALIDRYYKLID</sequence>
<name>A0A0L6ZBY7_9CLOT</name>
<dbReference type="PATRIC" id="fig|1121318.3.peg.1063"/>
<dbReference type="InterPro" id="IPR036249">
    <property type="entry name" value="Thioredoxin-like_sf"/>
</dbReference>
<dbReference type="SUPFAM" id="SSF52833">
    <property type="entry name" value="Thioredoxin-like"/>
    <property type="match status" value="1"/>
</dbReference>
<keyword evidence="3" id="KW-1185">Reference proteome</keyword>
<evidence type="ECO:0000313" key="3">
    <source>
        <dbReference type="Proteomes" id="UP000037043"/>
    </source>
</evidence>
<gene>
    <name evidence="2" type="ORF">CLHOM_10550</name>
</gene>
<evidence type="ECO:0000259" key="1">
    <source>
        <dbReference type="Pfam" id="PF00085"/>
    </source>
</evidence>
<reference evidence="3" key="1">
    <citation type="submission" date="2015-08" db="EMBL/GenBank/DDBJ databases">
        <title>Genome sequence of the strict anaerobe Clostridium homopropionicum LuHBu1 (DSM 5847T).</title>
        <authorList>
            <person name="Poehlein A."/>
            <person name="Beck M."/>
            <person name="Schiel-Bengelsdorf B."/>
            <person name="Bengelsdorf F.R."/>
            <person name="Daniel R."/>
            <person name="Duerre P."/>
        </authorList>
    </citation>
    <scope>NUCLEOTIDE SEQUENCE [LARGE SCALE GENOMIC DNA]</scope>
    <source>
        <strain evidence="3">DSM 5847</strain>
    </source>
</reference>
<feature type="domain" description="Thioredoxin" evidence="1">
    <location>
        <begin position="12"/>
        <end position="83"/>
    </location>
</feature>
<proteinExistence type="predicted"/>
<comment type="caution">
    <text evidence="2">The sequence shown here is derived from an EMBL/GenBank/DDBJ whole genome shotgun (WGS) entry which is preliminary data.</text>
</comment>
<dbReference type="AlphaFoldDB" id="A0A0L6ZBY7"/>
<dbReference type="InterPro" id="IPR013766">
    <property type="entry name" value="Thioredoxin_domain"/>
</dbReference>
<evidence type="ECO:0000313" key="2">
    <source>
        <dbReference type="EMBL" id="KOA20467.1"/>
    </source>
</evidence>
<organism evidence="2 3">
    <name type="scientific">Clostridium homopropionicum DSM 5847</name>
    <dbReference type="NCBI Taxonomy" id="1121318"/>
    <lineage>
        <taxon>Bacteria</taxon>
        <taxon>Bacillati</taxon>
        <taxon>Bacillota</taxon>
        <taxon>Clostridia</taxon>
        <taxon>Eubacteriales</taxon>
        <taxon>Clostridiaceae</taxon>
        <taxon>Clostridium</taxon>
    </lineage>
</organism>
<dbReference type="RefSeq" id="WP_052220635.1">
    <property type="nucleotide sequence ID" value="NZ_LHUR01000013.1"/>
</dbReference>
<dbReference type="Pfam" id="PF00085">
    <property type="entry name" value="Thioredoxin"/>
    <property type="match status" value="1"/>
</dbReference>
<dbReference type="Gene3D" id="3.40.30.10">
    <property type="entry name" value="Glutaredoxin"/>
    <property type="match status" value="1"/>
</dbReference>
<dbReference type="STRING" id="36844.SAMN04488501_10859"/>